<dbReference type="AlphaFoldDB" id="A0A848NIB3"/>
<gene>
    <name evidence="2" type="ORF">HGQ98_22650</name>
</gene>
<accession>A0A848NIB3</accession>
<evidence type="ECO:0000313" key="2">
    <source>
        <dbReference type="EMBL" id="NMU92418.1"/>
    </source>
</evidence>
<name>A0A848NIB3_9BURK</name>
<dbReference type="EMBL" id="JABBZE010000360">
    <property type="protein sequence ID" value="NMU92418.1"/>
    <property type="molecule type" value="Genomic_DNA"/>
</dbReference>
<sequence length="43" mass="4524">GRARLGNLLRAHPCRTRENKRGLLESRRGGVAGLAQPADSAAA</sequence>
<protein>
    <submittedName>
        <fullName evidence="2">GntR family transcriptional regulator</fullName>
    </submittedName>
</protein>
<evidence type="ECO:0000256" key="1">
    <source>
        <dbReference type="SAM" id="MobiDB-lite"/>
    </source>
</evidence>
<reference evidence="2 3" key="1">
    <citation type="submission" date="2020-04" db="EMBL/GenBank/DDBJ databases">
        <title>Achromobacter ruhlandii genome sequencing and assembly.</title>
        <authorList>
            <person name="Martins R.C.R."/>
            <person name="Perdigao-Neto L.V."/>
            <person name="Levin A.S.S."/>
            <person name="Costa S.F."/>
        </authorList>
    </citation>
    <scope>NUCLEOTIDE SEQUENCE [LARGE SCALE GENOMIC DNA]</scope>
    <source>
        <strain evidence="2 3">9035ralo</strain>
    </source>
</reference>
<dbReference type="Proteomes" id="UP000542405">
    <property type="component" value="Unassembled WGS sequence"/>
</dbReference>
<comment type="caution">
    <text evidence="2">The sequence shown here is derived from an EMBL/GenBank/DDBJ whole genome shotgun (WGS) entry which is preliminary data.</text>
</comment>
<proteinExistence type="predicted"/>
<feature type="compositionally biased region" description="Basic and acidic residues" evidence="1">
    <location>
        <begin position="19"/>
        <end position="28"/>
    </location>
</feature>
<feature type="non-terminal residue" evidence="2">
    <location>
        <position position="1"/>
    </location>
</feature>
<organism evidence="2 3">
    <name type="scientific">Achromobacter ruhlandii</name>
    <dbReference type="NCBI Taxonomy" id="72557"/>
    <lineage>
        <taxon>Bacteria</taxon>
        <taxon>Pseudomonadati</taxon>
        <taxon>Pseudomonadota</taxon>
        <taxon>Betaproteobacteria</taxon>
        <taxon>Burkholderiales</taxon>
        <taxon>Alcaligenaceae</taxon>
        <taxon>Achromobacter</taxon>
    </lineage>
</organism>
<evidence type="ECO:0000313" key="3">
    <source>
        <dbReference type="Proteomes" id="UP000542405"/>
    </source>
</evidence>
<feature type="region of interest" description="Disordered" evidence="1">
    <location>
        <begin position="19"/>
        <end position="43"/>
    </location>
</feature>